<comment type="caution">
    <text evidence="6">The sequence shown here is derived from an EMBL/GenBank/DDBJ whole genome shotgun (WGS) entry which is preliminary data.</text>
</comment>
<evidence type="ECO:0000256" key="4">
    <source>
        <dbReference type="SAM" id="MobiDB-lite"/>
    </source>
</evidence>
<organism evidence="6 7">
    <name type="scientific">Candidatus Sungiibacteriota bacterium</name>
    <dbReference type="NCBI Taxonomy" id="2750080"/>
    <lineage>
        <taxon>Bacteria</taxon>
        <taxon>Candidatus Sungiibacteriota</taxon>
    </lineage>
</organism>
<accession>A0A931SD92</accession>
<dbReference type="InterPro" id="IPR027417">
    <property type="entry name" value="P-loop_NTPase"/>
</dbReference>
<keyword evidence="2" id="KW-0813">Transport</keyword>
<dbReference type="Proteomes" id="UP000724148">
    <property type="component" value="Unassembled WGS sequence"/>
</dbReference>
<comment type="similarity">
    <text evidence="1">Belongs to the ABC transporter superfamily.</text>
</comment>
<dbReference type="GO" id="GO:0005524">
    <property type="term" value="F:ATP binding"/>
    <property type="evidence" value="ECO:0007669"/>
    <property type="project" value="UniProtKB-KW"/>
</dbReference>
<dbReference type="GO" id="GO:0016887">
    <property type="term" value="F:ATP hydrolysis activity"/>
    <property type="evidence" value="ECO:0007669"/>
    <property type="project" value="InterPro"/>
</dbReference>
<dbReference type="AlphaFoldDB" id="A0A931SD92"/>
<evidence type="ECO:0000259" key="5">
    <source>
        <dbReference type="Pfam" id="PF00005"/>
    </source>
</evidence>
<feature type="region of interest" description="Disordered" evidence="4">
    <location>
        <begin position="183"/>
        <end position="206"/>
    </location>
</feature>
<dbReference type="PANTHER" id="PTHR43820">
    <property type="entry name" value="HIGH-AFFINITY BRANCHED-CHAIN AMINO ACID TRANSPORT ATP-BINDING PROTEIN LIVF"/>
    <property type="match status" value="1"/>
</dbReference>
<dbReference type="InterPro" id="IPR003439">
    <property type="entry name" value="ABC_transporter-like_ATP-bd"/>
</dbReference>
<dbReference type="InterPro" id="IPR052156">
    <property type="entry name" value="BCAA_Transport_ATP-bd_LivF"/>
</dbReference>
<proteinExistence type="inferred from homology"/>
<sequence length="259" mass="30366">MLTVDRLSVTIDKEEILKDISFSVSPGDVVALIGPNGAGKTTLTNKLIETYHPFTEIIGKEIRGYYYGWKPFTPLAKVAARLFRKRNTFKKISRTDQNNSFNLFQEGLFLYNYIDYSLRYLFQIYPLLRKGKIMITDRYFYDIYGQYPYAEKSLGINLLIKLFPKPDYLFVLEANTNRIMNREKANRDYSESGNENKEKEEKERRVKSKEYLDGQIRRYRKLSALCGGRIINTEKKLTDNLNEIIAESWVGIVERNNIK</sequence>
<evidence type="ECO:0000256" key="1">
    <source>
        <dbReference type="ARBA" id="ARBA00005417"/>
    </source>
</evidence>
<dbReference type="SUPFAM" id="SSF52540">
    <property type="entry name" value="P-loop containing nucleoside triphosphate hydrolases"/>
    <property type="match status" value="1"/>
</dbReference>
<protein>
    <submittedName>
        <fullName evidence="6">ATP-binding cassette domain-containing protein</fullName>
    </submittedName>
</protein>
<evidence type="ECO:0000313" key="7">
    <source>
        <dbReference type="Proteomes" id="UP000724148"/>
    </source>
</evidence>
<feature type="domain" description="ABC transporter" evidence="5">
    <location>
        <begin position="17"/>
        <end position="78"/>
    </location>
</feature>
<gene>
    <name evidence="6" type="ORF">HYT40_03845</name>
</gene>
<dbReference type="GO" id="GO:0015807">
    <property type="term" value="P:L-amino acid transport"/>
    <property type="evidence" value="ECO:0007669"/>
    <property type="project" value="TreeGrafter"/>
</dbReference>
<reference evidence="6" key="1">
    <citation type="submission" date="2020-07" db="EMBL/GenBank/DDBJ databases">
        <title>Huge and variable diversity of episymbiotic CPR bacteria and DPANN archaea in groundwater ecosystems.</title>
        <authorList>
            <person name="He C.Y."/>
            <person name="Keren R."/>
            <person name="Whittaker M."/>
            <person name="Farag I.F."/>
            <person name="Doudna J."/>
            <person name="Cate J.H.D."/>
            <person name="Banfield J.F."/>
        </authorList>
    </citation>
    <scope>NUCLEOTIDE SEQUENCE</scope>
    <source>
        <strain evidence="6">NC_groundwater_193_Ag_S-0.1um_51_7</strain>
    </source>
</reference>
<dbReference type="PANTHER" id="PTHR43820:SF4">
    <property type="entry name" value="HIGH-AFFINITY BRANCHED-CHAIN AMINO ACID TRANSPORT ATP-BINDING PROTEIN LIVF"/>
    <property type="match status" value="1"/>
</dbReference>
<keyword evidence="6" id="KW-0067">ATP-binding</keyword>
<dbReference type="Gene3D" id="3.40.50.300">
    <property type="entry name" value="P-loop containing nucleotide triphosphate hydrolases"/>
    <property type="match status" value="1"/>
</dbReference>
<dbReference type="Pfam" id="PF00005">
    <property type="entry name" value="ABC_tran"/>
    <property type="match status" value="1"/>
</dbReference>
<keyword evidence="3" id="KW-0029">Amino-acid transport</keyword>
<feature type="non-terminal residue" evidence="6">
    <location>
        <position position="259"/>
    </location>
</feature>
<evidence type="ECO:0000313" key="6">
    <source>
        <dbReference type="EMBL" id="MBI2097246.1"/>
    </source>
</evidence>
<name>A0A931SD92_9BACT</name>
<evidence type="ECO:0000256" key="2">
    <source>
        <dbReference type="ARBA" id="ARBA00022448"/>
    </source>
</evidence>
<dbReference type="EMBL" id="JACOZA010000093">
    <property type="protein sequence ID" value="MBI2097246.1"/>
    <property type="molecule type" value="Genomic_DNA"/>
</dbReference>
<evidence type="ECO:0000256" key="3">
    <source>
        <dbReference type="ARBA" id="ARBA00022970"/>
    </source>
</evidence>
<keyword evidence="6" id="KW-0547">Nucleotide-binding</keyword>
<dbReference type="GO" id="GO:0015658">
    <property type="term" value="F:branched-chain amino acid transmembrane transporter activity"/>
    <property type="evidence" value="ECO:0007669"/>
    <property type="project" value="TreeGrafter"/>
</dbReference>